<organism evidence="2">
    <name type="scientific">freshwater metagenome</name>
    <dbReference type="NCBI Taxonomy" id="449393"/>
    <lineage>
        <taxon>unclassified sequences</taxon>
        <taxon>metagenomes</taxon>
        <taxon>ecological metagenomes</taxon>
    </lineage>
</organism>
<dbReference type="CDD" id="cd01277">
    <property type="entry name" value="HINT_subgroup"/>
    <property type="match status" value="1"/>
</dbReference>
<dbReference type="InterPro" id="IPR039384">
    <property type="entry name" value="HINT"/>
</dbReference>
<dbReference type="AlphaFoldDB" id="A0A6J7F2W2"/>
<dbReference type="SUPFAM" id="SSF54197">
    <property type="entry name" value="HIT-like"/>
    <property type="match status" value="1"/>
</dbReference>
<dbReference type="GO" id="GO:0009117">
    <property type="term" value="P:nucleotide metabolic process"/>
    <property type="evidence" value="ECO:0007669"/>
    <property type="project" value="TreeGrafter"/>
</dbReference>
<dbReference type="PANTHER" id="PTHR46648:SF1">
    <property type="entry name" value="ADENOSINE 5'-MONOPHOSPHORAMIDASE HNT1"/>
    <property type="match status" value="1"/>
</dbReference>
<dbReference type="PROSITE" id="PS51084">
    <property type="entry name" value="HIT_2"/>
    <property type="match status" value="1"/>
</dbReference>
<sequence>MNSCIFCKILAGDIPSKKIYEDEKFYAFLDIFPAGKGHTLVIPKEHSADIHEISSDQYGALAATAKDVADLLQRKLSSEGTTIFQMNRESGWQTVFHIHMHVIPRWSDDALHKPWDIAPAVDSDLVELQRIICE</sequence>
<dbReference type="GO" id="GO:0003824">
    <property type="term" value="F:catalytic activity"/>
    <property type="evidence" value="ECO:0007669"/>
    <property type="project" value="InterPro"/>
</dbReference>
<proteinExistence type="predicted"/>
<dbReference type="Gene3D" id="3.30.428.10">
    <property type="entry name" value="HIT-like"/>
    <property type="match status" value="1"/>
</dbReference>
<protein>
    <submittedName>
        <fullName evidence="2">Unannotated protein</fullName>
    </submittedName>
</protein>
<dbReference type="InterPro" id="IPR036265">
    <property type="entry name" value="HIT-like_sf"/>
</dbReference>
<dbReference type="PANTHER" id="PTHR46648">
    <property type="entry name" value="HIT FAMILY PROTEIN 1"/>
    <property type="match status" value="1"/>
</dbReference>
<gene>
    <name evidence="2" type="ORF">UFOPK3482_00813</name>
</gene>
<feature type="domain" description="HIT" evidence="1">
    <location>
        <begin position="5"/>
        <end position="112"/>
    </location>
</feature>
<dbReference type="Pfam" id="PF01230">
    <property type="entry name" value="HIT"/>
    <property type="match status" value="1"/>
</dbReference>
<dbReference type="EMBL" id="CAFBLZ010000065">
    <property type="protein sequence ID" value="CAB4886549.1"/>
    <property type="molecule type" value="Genomic_DNA"/>
</dbReference>
<name>A0A6J7F2W2_9ZZZZ</name>
<dbReference type="InterPro" id="IPR011146">
    <property type="entry name" value="HIT-like"/>
</dbReference>
<reference evidence="2" key="1">
    <citation type="submission" date="2020-05" db="EMBL/GenBank/DDBJ databases">
        <authorList>
            <person name="Chiriac C."/>
            <person name="Salcher M."/>
            <person name="Ghai R."/>
            <person name="Kavagutti S V."/>
        </authorList>
    </citation>
    <scope>NUCLEOTIDE SEQUENCE</scope>
</reference>
<dbReference type="PRINTS" id="PR00332">
    <property type="entry name" value="HISTRIAD"/>
</dbReference>
<dbReference type="InterPro" id="IPR001310">
    <property type="entry name" value="Histidine_triad_HIT"/>
</dbReference>
<evidence type="ECO:0000313" key="2">
    <source>
        <dbReference type="EMBL" id="CAB4886549.1"/>
    </source>
</evidence>
<evidence type="ECO:0000259" key="1">
    <source>
        <dbReference type="PROSITE" id="PS51084"/>
    </source>
</evidence>
<accession>A0A6J7F2W2</accession>